<reference evidence="1" key="2">
    <citation type="journal article" date="2015" name="Data Brief">
        <title>Shoot transcriptome of the giant reed, Arundo donax.</title>
        <authorList>
            <person name="Barrero R.A."/>
            <person name="Guerrero F.D."/>
            <person name="Moolhuijzen P."/>
            <person name="Goolsby J.A."/>
            <person name="Tidwell J."/>
            <person name="Bellgard S.E."/>
            <person name="Bellgard M.I."/>
        </authorList>
    </citation>
    <scope>NUCLEOTIDE SEQUENCE</scope>
    <source>
        <tissue evidence="1">Shoot tissue taken approximately 20 cm above the soil surface</tissue>
    </source>
</reference>
<dbReference type="EMBL" id="GBRH01226208">
    <property type="protein sequence ID" value="JAD71687.1"/>
    <property type="molecule type" value="Transcribed_RNA"/>
</dbReference>
<name>A0A0A9CJJ5_ARUDO</name>
<dbReference type="AlphaFoldDB" id="A0A0A9CJJ5"/>
<proteinExistence type="predicted"/>
<organism evidence="1">
    <name type="scientific">Arundo donax</name>
    <name type="common">Giant reed</name>
    <name type="synonym">Donax arundinaceus</name>
    <dbReference type="NCBI Taxonomy" id="35708"/>
    <lineage>
        <taxon>Eukaryota</taxon>
        <taxon>Viridiplantae</taxon>
        <taxon>Streptophyta</taxon>
        <taxon>Embryophyta</taxon>
        <taxon>Tracheophyta</taxon>
        <taxon>Spermatophyta</taxon>
        <taxon>Magnoliopsida</taxon>
        <taxon>Liliopsida</taxon>
        <taxon>Poales</taxon>
        <taxon>Poaceae</taxon>
        <taxon>PACMAD clade</taxon>
        <taxon>Arundinoideae</taxon>
        <taxon>Arundineae</taxon>
        <taxon>Arundo</taxon>
    </lineage>
</organism>
<evidence type="ECO:0000313" key="1">
    <source>
        <dbReference type="EMBL" id="JAD71687.1"/>
    </source>
</evidence>
<reference evidence="1" key="1">
    <citation type="submission" date="2014-09" db="EMBL/GenBank/DDBJ databases">
        <authorList>
            <person name="Magalhaes I.L.F."/>
            <person name="Oliveira U."/>
            <person name="Santos F.R."/>
            <person name="Vidigal T.H.D.A."/>
            <person name="Brescovit A.D."/>
            <person name="Santos A.J."/>
        </authorList>
    </citation>
    <scope>NUCLEOTIDE SEQUENCE</scope>
    <source>
        <tissue evidence="1">Shoot tissue taken approximately 20 cm above the soil surface</tissue>
    </source>
</reference>
<sequence length="28" mass="3210">MREVEPISIIDAQAPIQFVRRLGSLNKQ</sequence>
<protein>
    <submittedName>
        <fullName evidence="1">Uncharacterized protein</fullName>
    </submittedName>
</protein>
<accession>A0A0A9CJJ5</accession>